<gene>
    <name evidence="2" type="ORF">PR048_013399</name>
</gene>
<accession>A0ABQ9HSW2</accession>
<evidence type="ECO:0008006" key="4">
    <source>
        <dbReference type="Google" id="ProtNLM"/>
    </source>
</evidence>
<name>A0ABQ9HSW2_9NEOP</name>
<organism evidence="2 3">
    <name type="scientific">Dryococelus australis</name>
    <dbReference type="NCBI Taxonomy" id="614101"/>
    <lineage>
        <taxon>Eukaryota</taxon>
        <taxon>Metazoa</taxon>
        <taxon>Ecdysozoa</taxon>
        <taxon>Arthropoda</taxon>
        <taxon>Hexapoda</taxon>
        <taxon>Insecta</taxon>
        <taxon>Pterygota</taxon>
        <taxon>Neoptera</taxon>
        <taxon>Polyneoptera</taxon>
        <taxon>Phasmatodea</taxon>
        <taxon>Verophasmatodea</taxon>
        <taxon>Anareolatae</taxon>
        <taxon>Phasmatidae</taxon>
        <taxon>Eurycanthinae</taxon>
        <taxon>Dryococelus</taxon>
    </lineage>
</organism>
<evidence type="ECO:0000313" key="2">
    <source>
        <dbReference type="EMBL" id="KAJ8887184.1"/>
    </source>
</evidence>
<dbReference type="EMBL" id="JARBHB010000004">
    <property type="protein sequence ID" value="KAJ8887184.1"/>
    <property type="molecule type" value="Genomic_DNA"/>
</dbReference>
<keyword evidence="3" id="KW-1185">Reference proteome</keyword>
<comment type="caution">
    <text evidence="2">The sequence shown here is derived from an EMBL/GenBank/DDBJ whole genome shotgun (WGS) entry which is preliminary data.</text>
</comment>
<dbReference type="Proteomes" id="UP001159363">
    <property type="component" value="Chromosome X"/>
</dbReference>
<reference evidence="2 3" key="1">
    <citation type="submission" date="2023-02" db="EMBL/GenBank/DDBJ databases">
        <title>LHISI_Scaffold_Assembly.</title>
        <authorList>
            <person name="Stuart O.P."/>
            <person name="Cleave R."/>
            <person name="Magrath M.J.L."/>
            <person name="Mikheyev A.S."/>
        </authorList>
    </citation>
    <scope>NUCLEOTIDE SEQUENCE [LARGE SCALE GENOMIC DNA]</scope>
    <source>
        <strain evidence="2">Daus_M_001</strain>
        <tissue evidence="2">Leg muscle</tissue>
    </source>
</reference>
<evidence type="ECO:0000313" key="3">
    <source>
        <dbReference type="Proteomes" id="UP001159363"/>
    </source>
</evidence>
<proteinExistence type="predicted"/>
<protein>
    <recommendedName>
        <fullName evidence="4">THAP-type domain-containing protein</fullName>
    </recommendedName>
</protein>
<evidence type="ECO:0000256" key="1">
    <source>
        <dbReference type="SAM" id="MobiDB-lite"/>
    </source>
</evidence>
<feature type="region of interest" description="Disordered" evidence="1">
    <location>
        <begin position="1"/>
        <end position="49"/>
    </location>
</feature>
<sequence length="294" mass="31967">METPVGTAGRSVRHEPPSVRTRLAQPAGGGAARPPPLCARAPSPGRRTHATPTVISLQLVARLLAQHRPPRRAQVGSCGRQLAVASRGWIWNPNSKAALATENYCGLLSKQRVACDVIESGPGRSLPESRCLHVFPPSTLARQLPVLGVTSKLAVCELHFKSDYILKETSCYDSKTGKYLTAPLPHPRLSEDAIPEIFPNCPAYLSATSRSRESPDTKIVRLENKMLEAAISQSVVLKNKEDRESSFDSLSELSSVLKNRKPSPFWTVIEKESTTIFANIDVECGPVITSSVVK</sequence>